<protein>
    <submittedName>
        <fullName evidence="1">Uncharacterized protein</fullName>
    </submittedName>
</protein>
<accession>A0ABV0Q1K0</accession>
<sequence length="111" mass="13170">MNFTNLSFIGKRSQNLTQMNTDRKSSTVSQKIKLKEKLQKQACNRVRNIERLGMPKDVLARSRSNSRIYGTGENTETDWHVMVHWMKLIMVAVAESRNKTWLRLNRYIWKQ</sequence>
<keyword evidence="2" id="KW-1185">Reference proteome</keyword>
<reference evidence="1 2" key="1">
    <citation type="submission" date="2021-06" db="EMBL/GenBank/DDBJ databases">
        <authorList>
            <person name="Palmer J.M."/>
        </authorList>
    </citation>
    <scope>NUCLEOTIDE SEQUENCE [LARGE SCALE GENOMIC DNA]</scope>
    <source>
        <strain evidence="1 2">GA_2019</strain>
        <tissue evidence="1">Muscle</tissue>
    </source>
</reference>
<organism evidence="1 2">
    <name type="scientific">Goodea atripinnis</name>
    <dbReference type="NCBI Taxonomy" id="208336"/>
    <lineage>
        <taxon>Eukaryota</taxon>
        <taxon>Metazoa</taxon>
        <taxon>Chordata</taxon>
        <taxon>Craniata</taxon>
        <taxon>Vertebrata</taxon>
        <taxon>Euteleostomi</taxon>
        <taxon>Actinopterygii</taxon>
        <taxon>Neopterygii</taxon>
        <taxon>Teleostei</taxon>
        <taxon>Neoteleostei</taxon>
        <taxon>Acanthomorphata</taxon>
        <taxon>Ovalentaria</taxon>
        <taxon>Atherinomorphae</taxon>
        <taxon>Cyprinodontiformes</taxon>
        <taxon>Goodeidae</taxon>
        <taxon>Goodea</taxon>
    </lineage>
</organism>
<gene>
    <name evidence="1" type="ORF">GOODEAATRI_027759</name>
</gene>
<name>A0ABV0Q1K0_9TELE</name>
<comment type="caution">
    <text evidence="1">The sequence shown here is derived from an EMBL/GenBank/DDBJ whole genome shotgun (WGS) entry which is preliminary data.</text>
</comment>
<evidence type="ECO:0000313" key="2">
    <source>
        <dbReference type="Proteomes" id="UP001476798"/>
    </source>
</evidence>
<dbReference type="EMBL" id="JAHRIO010093652">
    <property type="protein sequence ID" value="MEQ2189677.1"/>
    <property type="molecule type" value="Genomic_DNA"/>
</dbReference>
<proteinExistence type="predicted"/>
<dbReference type="Proteomes" id="UP001476798">
    <property type="component" value="Unassembled WGS sequence"/>
</dbReference>
<evidence type="ECO:0000313" key="1">
    <source>
        <dbReference type="EMBL" id="MEQ2189677.1"/>
    </source>
</evidence>